<dbReference type="GO" id="GO:0010020">
    <property type="term" value="P:chloroplast fission"/>
    <property type="evidence" value="ECO:0007669"/>
    <property type="project" value="TreeGrafter"/>
</dbReference>
<evidence type="ECO:0000256" key="2">
    <source>
        <dbReference type="SAM" id="Phobius"/>
    </source>
</evidence>
<evidence type="ECO:0000256" key="1">
    <source>
        <dbReference type="SAM" id="MobiDB-lite"/>
    </source>
</evidence>
<feature type="transmembrane region" description="Helical" evidence="2">
    <location>
        <begin position="127"/>
        <end position="147"/>
    </location>
</feature>
<name>A0A2P6TCT2_CHLSO</name>
<organism evidence="3 4">
    <name type="scientific">Chlorella sorokiniana</name>
    <name type="common">Freshwater green alga</name>
    <dbReference type="NCBI Taxonomy" id="3076"/>
    <lineage>
        <taxon>Eukaryota</taxon>
        <taxon>Viridiplantae</taxon>
        <taxon>Chlorophyta</taxon>
        <taxon>core chlorophytes</taxon>
        <taxon>Trebouxiophyceae</taxon>
        <taxon>Chlorellales</taxon>
        <taxon>Chlorellaceae</taxon>
        <taxon>Chlorella clade</taxon>
        <taxon>Chlorella</taxon>
    </lineage>
</organism>
<evidence type="ECO:0000313" key="3">
    <source>
        <dbReference type="EMBL" id="PRW20460.1"/>
    </source>
</evidence>
<keyword evidence="4" id="KW-1185">Reference proteome</keyword>
<dbReference type="EMBL" id="LHPG02000023">
    <property type="protein sequence ID" value="PRW20460.1"/>
    <property type="molecule type" value="Genomic_DNA"/>
</dbReference>
<dbReference type="AlphaFoldDB" id="A0A2P6TCT2"/>
<dbReference type="OrthoDB" id="2066at2759"/>
<reference evidence="3 4" key="1">
    <citation type="journal article" date="2018" name="Plant J.">
        <title>Genome sequences of Chlorella sorokiniana UTEX 1602 and Micractinium conductrix SAG 241.80: implications to maltose excretion by a green alga.</title>
        <authorList>
            <person name="Arriola M.B."/>
            <person name="Velmurugan N."/>
            <person name="Zhang Y."/>
            <person name="Plunkett M.H."/>
            <person name="Hondzo H."/>
            <person name="Barney B.M."/>
        </authorList>
    </citation>
    <scope>NUCLEOTIDE SEQUENCE [LARGE SCALE GENOMIC DNA]</scope>
    <source>
        <strain evidence="4">UTEX 1602</strain>
    </source>
</reference>
<gene>
    <name evidence="3" type="ORF">C2E21_8993</name>
</gene>
<feature type="transmembrane region" description="Helical" evidence="2">
    <location>
        <begin position="97"/>
        <end position="121"/>
    </location>
</feature>
<keyword evidence="2" id="KW-0812">Transmembrane</keyword>
<dbReference type="InterPro" id="IPR003425">
    <property type="entry name" value="CCB3/YggT"/>
</dbReference>
<feature type="transmembrane region" description="Helical" evidence="2">
    <location>
        <begin position="168"/>
        <end position="195"/>
    </location>
</feature>
<dbReference type="PANTHER" id="PTHR33219:SF14">
    <property type="entry name" value="PROTEIN COFACTOR ASSEMBLY OF COMPLEX C SUBUNIT B CCB3, CHLOROPLASTIC-RELATED"/>
    <property type="match status" value="1"/>
</dbReference>
<dbReference type="Pfam" id="PF02325">
    <property type="entry name" value="CCB3_YggT"/>
    <property type="match status" value="1"/>
</dbReference>
<keyword evidence="2" id="KW-0472">Membrane</keyword>
<keyword evidence="2" id="KW-1133">Transmembrane helix</keyword>
<dbReference type="Proteomes" id="UP000239899">
    <property type="component" value="Unassembled WGS sequence"/>
</dbReference>
<protein>
    <submittedName>
        <fullName evidence="3">Fanciful K+ uptake-b family transporter</fullName>
    </submittedName>
</protein>
<dbReference type="GO" id="GO:0016020">
    <property type="term" value="C:membrane"/>
    <property type="evidence" value="ECO:0007669"/>
    <property type="project" value="InterPro"/>
</dbReference>
<feature type="region of interest" description="Disordered" evidence="1">
    <location>
        <begin position="1"/>
        <end position="20"/>
    </location>
</feature>
<accession>A0A2P6TCT2</accession>
<proteinExistence type="predicted"/>
<dbReference type="PANTHER" id="PTHR33219">
    <property type="entry name" value="YLMG HOMOLOG PROTEIN 2, CHLOROPLASTIC"/>
    <property type="match status" value="1"/>
</dbReference>
<evidence type="ECO:0000313" key="4">
    <source>
        <dbReference type="Proteomes" id="UP000239899"/>
    </source>
</evidence>
<dbReference type="STRING" id="3076.A0A2P6TCT2"/>
<comment type="caution">
    <text evidence="3">The sequence shown here is derived from an EMBL/GenBank/DDBJ whole genome shotgun (WGS) entry which is preliminary data.</text>
</comment>
<sequence>MQTARAAALAPQRPALRASSSSSSRRCALVVRSSSVAGAPGAPQLPSAGLLRLTAAAAALVQRGAAAAKAAAAQAARQVAEEDLNAQIKASVKQMRMLAVVAPLAAVSGGADTFMIITRAVASFIKLYLLLLFVRVLLSWFPTFQWWEQQPFAALRQVTDPYLKLFSGLVPPLLGSIDLTPLFGFFILQFLAGALDVADDESRYW</sequence>